<accession>M1Z254</accession>
<dbReference type="InterPro" id="IPR004837">
    <property type="entry name" value="NaCa_Exmemb"/>
</dbReference>
<sequence>MEIIWVLIIFIIGLILIVKGGDIFVESAIWIAERTGISSGIIGATIISVATTLPEFFVSTVASNEGFSEMAVGNAIGSYICNIAFIMGLCSLIKPIKIRSNFFGIKGIMMISYLSIFFILSKEGIITYREGYMLIGLAVFFIIINIFEHKKTNGGNKRIKKGPIRKKDMLTNLFKFLFGGFFIVYGAHILVDSGVKIANFLRIPKQVISLTLLAIGTSLPELVTSLMAILKEQENISLGNILGANILNVSVIIGASALVSQQGLIISRQTLFLDIPMAMFVALIFIVSGIYKEKIGRITGLILLSTYIAYLLILF</sequence>
<dbReference type="GO" id="GO:0005262">
    <property type="term" value="F:calcium channel activity"/>
    <property type="evidence" value="ECO:0007669"/>
    <property type="project" value="TreeGrafter"/>
</dbReference>
<evidence type="ECO:0000256" key="1">
    <source>
        <dbReference type="ARBA" id="ARBA00004141"/>
    </source>
</evidence>
<keyword evidence="4 5" id="KW-0472">Membrane</keyword>
<dbReference type="PANTHER" id="PTHR10846:SF8">
    <property type="entry name" value="INNER MEMBRANE PROTEIN YRBG"/>
    <property type="match status" value="1"/>
</dbReference>
<feature type="transmembrane region" description="Helical" evidence="5">
    <location>
        <begin position="242"/>
        <end position="259"/>
    </location>
</feature>
<feature type="domain" description="Sodium/calcium exchanger membrane region" evidence="6">
    <location>
        <begin position="175"/>
        <end position="314"/>
    </location>
</feature>
<feature type="transmembrane region" description="Helical" evidence="5">
    <location>
        <begin position="271"/>
        <end position="291"/>
    </location>
</feature>
<dbReference type="PANTHER" id="PTHR10846">
    <property type="entry name" value="SODIUM/POTASSIUM/CALCIUM EXCHANGER"/>
    <property type="match status" value="1"/>
</dbReference>
<keyword evidence="8" id="KW-1185">Reference proteome</keyword>
<feature type="transmembrane region" description="Helical" evidence="5">
    <location>
        <begin position="298"/>
        <end position="314"/>
    </location>
</feature>
<evidence type="ECO:0000259" key="6">
    <source>
        <dbReference type="Pfam" id="PF01699"/>
    </source>
</evidence>
<dbReference type="InterPro" id="IPR044880">
    <property type="entry name" value="NCX_ion-bd_dom_sf"/>
</dbReference>
<dbReference type="RefSeq" id="WP_005587179.1">
    <property type="nucleotide sequence ID" value="NZ_LT669839.1"/>
</dbReference>
<evidence type="ECO:0000256" key="4">
    <source>
        <dbReference type="ARBA" id="ARBA00023136"/>
    </source>
</evidence>
<keyword evidence="3 5" id="KW-1133">Transmembrane helix</keyword>
<dbReference type="GO" id="GO:0006874">
    <property type="term" value="P:intracellular calcium ion homeostasis"/>
    <property type="evidence" value="ECO:0007669"/>
    <property type="project" value="TreeGrafter"/>
</dbReference>
<dbReference type="Pfam" id="PF01699">
    <property type="entry name" value="Na_Ca_ex"/>
    <property type="match status" value="2"/>
</dbReference>
<feature type="transmembrane region" description="Helical" evidence="5">
    <location>
        <begin position="6"/>
        <end position="25"/>
    </location>
</feature>
<evidence type="ECO:0000256" key="2">
    <source>
        <dbReference type="ARBA" id="ARBA00022692"/>
    </source>
</evidence>
<evidence type="ECO:0000313" key="7">
    <source>
        <dbReference type="EMBL" id="SHD78055.1"/>
    </source>
</evidence>
<dbReference type="GO" id="GO:0008273">
    <property type="term" value="F:calcium, potassium:sodium antiporter activity"/>
    <property type="evidence" value="ECO:0007669"/>
    <property type="project" value="TreeGrafter"/>
</dbReference>
<dbReference type="NCBIfam" id="TIGR00367">
    <property type="entry name" value="calcium/sodium antiporter"/>
    <property type="match status" value="1"/>
</dbReference>
<feature type="transmembrane region" description="Helical" evidence="5">
    <location>
        <begin position="132"/>
        <end position="148"/>
    </location>
</feature>
<feature type="transmembrane region" description="Helical" evidence="5">
    <location>
        <begin position="169"/>
        <end position="187"/>
    </location>
</feature>
<dbReference type="HOGENOM" id="CLU_007948_0_1_9"/>
<evidence type="ECO:0000313" key="8">
    <source>
        <dbReference type="Proteomes" id="UP000245423"/>
    </source>
</evidence>
<evidence type="ECO:0000256" key="5">
    <source>
        <dbReference type="SAM" id="Phobius"/>
    </source>
</evidence>
<dbReference type="Gene3D" id="1.20.1420.30">
    <property type="entry name" value="NCX, central ion-binding region"/>
    <property type="match status" value="2"/>
</dbReference>
<dbReference type="AlphaFoldDB" id="M1Z254"/>
<feature type="transmembrane region" description="Helical" evidence="5">
    <location>
        <begin position="207"/>
        <end position="230"/>
    </location>
</feature>
<reference evidence="7 8" key="1">
    <citation type="submission" date="2016-11" db="EMBL/GenBank/DDBJ databases">
        <authorList>
            <person name="Manzoor S."/>
        </authorList>
    </citation>
    <scope>NUCLEOTIDE SEQUENCE [LARGE SCALE GENOMIC DNA]</scope>
    <source>
        <strain evidence="7">Clostridium ultunense strain Esp</strain>
    </source>
</reference>
<dbReference type="InterPro" id="IPR004481">
    <property type="entry name" value="K/Na/Ca-exchanger"/>
</dbReference>
<proteinExistence type="predicted"/>
<comment type="subcellular location">
    <subcellularLocation>
        <location evidence="1">Membrane</location>
        <topology evidence="1">Multi-pass membrane protein</topology>
    </subcellularLocation>
</comment>
<gene>
    <name evidence="7" type="ORF">CUESP1_2718</name>
</gene>
<dbReference type="Proteomes" id="UP000245423">
    <property type="component" value="Chromosome 1"/>
</dbReference>
<evidence type="ECO:0000256" key="3">
    <source>
        <dbReference type="ARBA" id="ARBA00022989"/>
    </source>
</evidence>
<name>M1Z254_9FIRM</name>
<dbReference type="OrthoDB" id="9794225at2"/>
<dbReference type="GO" id="GO:0005886">
    <property type="term" value="C:plasma membrane"/>
    <property type="evidence" value="ECO:0007669"/>
    <property type="project" value="TreeGrafter"/>
</dbReference>
<feature type="transmembrane region" description="Helical" evidence="5">
    <location>
        <begin position="37"/>
        <end position="58"/>
    </location>
</feature>
<protein>
    <submittedName>
        <fullName evidence="7">Na+/Ca+ antiporter, CaCA family</fullName>
    </submittedName>
</protein>
<keyword evidence="2 5" id="KW-0812">Transmembrane</keyword>
<dbReference type="EMBL" id="LT669839">
    <property type="protein sequence ID" value="SHD78055.1"/>
    <property type="molecule type" value="Genomic_DNA"/>
</dbReference>
<feature type="domain" description="Sodium/calcium exchanger membrane region" evidence="6">
    <location>
        <begin position="6"/>
        <end position="146"/>
    </location>
</feature>
<organism evidence="7 8">
    <name type="scientific">[Clostridium] ultunense Esp</name>
    <dbReference type="NCBI Taxonomy" id="1288971"/>
    <lineage>
        <taxon>Bacteria</taxon>
        <taxon>Bacillati</taxon>
        <taxon>Bacillota</taxon>
        <taxon>Tissierellia</taxon>
        <taxon>Tissierellales</taxon>
        <taxon>Tepidimicrobiaceae</taxon>
        <taxon>Schnuerera</taxon>
    </lineage>
</organism>
<feature type="transmembrane region" description="Helical" evidence="5">
    <location>
        <begin position="102"/>
        <end position="120"/>
    </location>
</feature>
<feature type="transmembrane region" description="Helical" evidence="5">
    <location>
        <begin position="70"/>
        <end position="90"/>
    </location>
</feature>